<evidence type="ECO:0000313" key="2">
    <source>
        <dbReference type="Proteomes" id="UP000242188"/>
    </source>
</evidence>
<protein>
    <submittedName>
        <fullName evidence="1">Interferon-induced protein 44-like</fullName>
    </submittedName>
</protein>
<dbReference type="OrthoDB" id="25620at2759"/>
<name>A0A210PTW5_MIZYE</name>
<evidence type="ECO:0000313" key="1">
    <source>
        <dbReference type="EMBL" id="OWF39884.1"/>
    </source>
</evidence>
<dbReference type="STRING" id="6573.A0A210PTW5"/>
<comment type="caution">
    <text evidence="1">The sequence shown here is derived from an EMBL/GenBank/DDBJ whole genome shotgun (WGS) entry which is preliminary data.</text>
</comment>
<sequence>MYQVRDGYAGKPLNFRLCDNRGLEEDHGLTHIEVGYLLDGHVPEKHKFTKDIPLAPDAIGFVKNPTLSDSIHCVAFVLDASTVDVFPEKVMEHIKTTQAQVNQRGIPRAVLLTNIDRICEEVSDDVSKVFFSAAVEECVNKVSMMMGLPQSHVLPVKNYHREVQLDQNINILALLSLERILNFVDDFLYNKLDEREVAKVERIKINE</sequence>
<dbReference type="Proteomes" id="UP000242188">
    <property type="component" value="Unassembled WGS sequence"/>
</dbReference>
<reference evidence="1 2" key="1">
    <citation type="journal article" date="2017" name="Nat. Ecol. Evol.">
        <title>Scallop genome provides insights into evolution of bilaterian karyotype and development.</title>
        <authorList>
            <person name="Wang S."/>
            <person name="Zhang J."/>
            <person name="Jiao W."/>
            <person name="Li J."/>
            <person name="Xun X."/>
            <person name="Sun Y."/>
            <person name="Guo X."/>
            <person name="Huan P."/>
            <person name="Dong B."/>
            <person name="Zhang L."/>
            <person name="Hu X."/>
            <person name="Sun X."/>
            <person name="Wang J."/>
            <person name="Zhao C."/>
            <person name="Wang Y."/>
            <person name="Wang D."/>
            <person name="Huang X."/>
            <person name="Wang R."/>
            <person name="Lv J."/>
            <person name="Li Y."/>
            <person name="Zhang Z."/>
            <person name="Liu B."/>
            <person name="Lu W."/>
            <person name="Hui Y."/>
            <person name="Liang J."/>
            <person name="Zhou Z."/>
            <person name="Hou R."/>
            <person name="Li X."/>
            <person name="Liu Y."/>
            <person name="Li H."/>
            <person name="Ning X."/>
            <person name="Lin Y."/>
            <person name="Zhao L."/>
            <person name="Xing Q."/>
            <person name="Dou J."/>
            <person name="Li Y."/>
            <person name="Mao J."/>
            <person name="Guo H."/>
            <person name="Dou H."/>
            <person name="Li T."/>
            <person name="Mu C."/>
            <person name="Jiang W."/>
            <person name="Fu Q."/>
            <person name="Fu X."/>
            <person name="Miao Y."/>
            <person name="Liu J."/>
            <person name="Yu Q."/>
            <person name="Li R."/>
            <person name="Liao H."/>
            <person name="Li X."/>
            <person name="Kong Y."/>
            <person name="Jiang Z."/>
            <person name="Chourrout D."/>
            <person name="Li R."/>
            <person name="Bao Z."/>
        </authorList>
    </citation>
    <scope>NUCLEOTIDE SEQUENCE [LARGE SCALE GENOMIC DNA]</scope>
    <source>
        <strain evidence="1 2">PY_sf001</strain>
    </source>
</reference>
<proteinExistence type="predicted"/>
<gene>
    <name evidence="1" type="ORF">KP79_PYT06147</name>
</gene>
<keyword evidence="2" id="KW-1185">Reference proteome</keyword>
<dbReference type="PANTHER" id="PTHR14241">
    <property type="entry name" value="INTERFERON-INDUCED PROTEIN 44"/>
    <property type="match status" value="1"/>
</dbReference>
<dbReference type="PANTHER" id="PTHR14241:SF32">
    <property type="entry name" value="VWFA DOMAIN-CONTAINING PROTEIN-RELATED"/>
    <property type="match status" value="1"/>
</dbReference>
<dbReference type="EMBL" id="NEDP02005500">
    <property type="protein sequence ID" value="OWF39884.1"/>
    <property type="molecule type" value="Genomic_DNA"/>
</dbReference>
<accession>A0A210PTW5</accession>
<dbReference type="AlphaFoldDB" id="A0A210PTW5"/>
<organism evidence="1 2">
    <name type="scientific">Mizuhopecten yessoensis</name>
    <name type="common">Japanese scallop</name>
    <name type="synonym">Patinopecten yessoensis</name>
    <dbReference type="NCBI Taxonomy" id="6573"/>
    <lineage>
        <taxon>Eukaryota</taxon>
        <taxon>Metazoa</taxon>
        <taxon>Spiralia</taxon>
        <taxon>Lophotrochozoa</taxon>
        <taxon>Mollusca</taxon>
        <taxon>Bivalvia</taxon>
        <taxon>Autobranchia</taxon>
        <taxon>Pteriomorphia</taxon>
        <taxon>Pectinida</taxon>
        <taxon>Pectinoidea</taxon>
        <taxon>Pectinidae</taxon>
        <taxon>Mizuhopecten</taxon>
    </lineage>
</organism>